<keyword evidence="3" id="KW-0804">Transcription</keyword>
<name>A0A0M0KXX6_9BACI</name>
<dbReference type="EMBL" id="LILC01000021">
    <property type="protein sequence ID" value="KOO43452.1"/>
    <property type="molecule type" value="Genomic_DNA"/>
</dbReference>
<evidence type="ECO:0000259" key="4">
    <source>
        <dbReference type="PROSITE" id="PS50995"/>
    </source>
</evidence>
<dbReference type="InterPro" id="IPR036390">
    <property type="entry name" value="WH_DNA-bd_sf"/>
</dbReference>
<keyword evidence="6" id="KW-1185">Reference proteome</keyword>
<dbReference type="SMART" id="SM00347">
    <property type="entry name" value="HTH_MARR"/>
    <property type="match status" value="1"/>
</dbReference>
<dbReference type="GO" id="GO:0003700">
    <property type="term" value="F:DNA-binding transcription factor activity"/>
    <property type="evidence" value="ECO:0007669"/>
    <property type="project" value="InterPro"/>
</dbReference>
<dbReference type="GO" id="GO:0003677">
    <property type="term" value="F:DNA binding"/>
    <property type="evidence" value="ECO:0007669"/>
    <property type="project" value="UniProtKB-KW"/>
</dbReference>
<dbReference type="InterPro" id="IPR036388">
    <property type="entry name" value="WH-like_DNA-bd_sf"/>
</dbReference>
<dbReference type="InterPro" id="IPR000835">
    <property type="entry name" value="HTH_MarR-typ"/>
</dbReference>
<dbReference type="RefSeq" id="WP_053402364.1">
    <property type="nucleotide sequence ID" value="NZ_LILC01000021.1"/>
</dbReference>
<organism evidence="5 6">
    <name type="scientific">Priestia koreensis</name>
    <dbReference type="NCBI Taxonomy" id="284581"/>
    <lineage>
        <taxon>Bacteria</taxon>
        <taxon>Bacillati</taxon>
        <taxon>Bacillota</taxon>
        <taxon>Bacilli</taxon>
        <taxon>Bacillales</taxon>
        <taxon>Bacillaceae</taxon>
        <taxon>Priestia</taxon>
    </lineage>
</organism>
<evidence type="ECO:0000256" key="1">
    <source>
        <dbReference type="ARBA" id="ARBA00023015"/>
    </source>
</evidence>
<dbReference type="SUPFAM" id="SSF46785">
    <property type="entry name" value="Winged helix' DNA-binding domain"/>
    <property type="match status" value="1"/>
</dbReference>
<reference evidence="6" key="1">
    <citation type="submission" date="2015-08" db="EMBL/GenBank/DDBJ databases">
        <title>Fjat-14210 dsm16467.</title>
        <authorList>
            <person name="Liu B."/>
            <person name="Wang J."/>
            <person name="Zhu Y."/>
            <person name="Liu G."/>
            <person name="Chen Q."/>
            <person name="Chen Z."/>
            <person name="Lan J."/>
            <person name="Che J."/>
            <person name="Ge C."/>
            <person name="Shi H."/>
            <person name="Pan Z."/>
            <person name="Liu X."/>
        </authorList>
    </citation>
    <scope>NUCLEOTIDE SEQUENCE [LARGE SCALE GENOMIC DNA]</scope>
    <source>
        <strain evidence="6">DSM 16467</strain>
    </source>
</reference>
<evidence type="ECO:0000313" key="5">
    <source>
        <dbReference type="EMBL" id="KOO43452.1"/>
    </source>
</evidence>
<evidence type="ECO:0000256" key="3">
    <source>
        <dbReference type="ARBA" id="ARBA00023163"/>
    </source>
</evidence>
<dbReference type="Gene3D" id="1.10.10.10">
    <property type="entry name" value="Winged helix-like DNA-binding domain superfamily/Winged helix DNA-binding domain"/>
    <property type="match status" value="1"/>
</dbReference>
<comment type="caution">
    <text evidence="5">The sequence shown here is derived from an EMBL/GenBank/DDBJ whole genome shotgun (WGS) entry which is preliminary data.</text>
</comment>
<dbReference type="PANTHER" id="PTHR42756">
    <property type="entry name" value="TRANSCRIPTIONAL REGULATOR, MARR"/>
    <property type="match status" value="1"/>
</dbReference>
<protein>
    <recommendedName>
        <fullName evidence="4">HTH marR-type domain-containing protein</fullName>
    </recommendedName>
</protein>
<gene>
    <name evidence="5" type="ORF">AMD01_15600</name>
</gene>
<evidence type="ECO:0000256" key="2">
    <source>
        <dbReference type="ARBA" id="ARBA00023125"/>
    </source>
</evidence>
<feature type="domain" description="HTH marR-type" evidence="4">
    <location>
        <begin position="1"/>
        <end position="143"/>
    </location>
</feature>
<dbReference type="PANTHER" id="PTHR42756:SF1">
    <property type="entry name" value="TRANSCRIPTIONAL REPRESSOR OF EMRAB OPERON"/>
    <property type="match status" value="1"/>
</dbReference>
<dbReference type="PROSITE" id="PS50995">
    <property type="entry name" value="HTH_MARR_2"/>
    <property type="match status" value="1"/>
</dbReference>
<keyword evidence="2" id="KW-0238">DNA-binding</keyword>
<keyword evidence="1" id="KW-0805">Transcription regulation</keyword>
<evidence type="ECO:0000313" key="6">
    <source>
        <dbReference type="Proteomes" id="UP000037558"/>
    </source>
</evidence>
<sequence>MKELNGQIKQASEVLQSFSNITKEAGKWTQKNASSLDLSVQQMVIINTLSIHKVLTVEKLEAQLHLSNNTIHTQLETIVQRGFVERTMNDQREGQLSLTDEGRKKANMSIQNASSYKAMMRALQSFSEEEKAQLLAMHARILEGLKVEE</sequence>
<dbReference type="OrthoDB" id="2352979at2"/>
<dbReference type="AlphaFoldDB" id="A0A0M0KXX6"/>
<dbReference type="STRING" id="284581.AMD01_15600"/>
<dbReference type="Proteomes" id="UP000037558">
    <property type="component" value="Unassembled WGS sequence"/>
</dbReference>
<dbReference type="PATRIC" id="fig|284581.3.peg.1121"/>
<accession>A0A0M0KXX6</accession>
<proteinExistence type="predicted"/>